<organism evidence="8 9">
    <name type="scientific">Manduca sexta</name>
    <name type="common">Tobacco hawkmoth</name>
    <name type="synonym">Tobacco hornworm</name>
    <dbReference type="NCBI Taxonomy" id="7130"/>
    <lineage>
        <taxon>Eukaryota</taxon>
        <taxon>Metazoa</taxon>
        <taxon>Ecdysozoa</taxon>
        <taxon>Arthropoda</taxon>
        <taxon>Hexapoda</taxon>
        <taxon>Insecta</taxon>
        <taxon>Pterygota</taxon>
        <taxon>Neoptera</taxon>
        <taxon>Endopterygota</taxon>
        <taxon>Lepidoptera</taxon>
        <taxon>Glossata</taxon>
        <taxon>Ditrysia</taxon>
        <taxon>Bombycoidea</taxon>
        <taxon>Sphingidae</taxon>
        <taxon>Sphinginae</taxon>
        <taxon>Sphingini</taxon>
        <taxon>Manduca</taxon>
    </lineage>
</organism>
<protein>
    <recommendedName>
        <fullName evidence="7">Carboxypeptidase</fullName>
        <ecNumber evidence="7">3.4.16.-</ecNumber>
    </recommendedName>
</protein>
<evidence type="ECO:0000256" key="3">
    <source>
        <dbReference type="ARBA" id="ARBA00022670"/>
    </source>
</evidence>
<dbReference type="EMBL" id="JH668387">
    <property type="protein sequence ID" value="KAG6450424.1"/>
    <property type="molecule type" value="Genomic_DNA"/>
</dbReference>
<evidence type="ECO:0000313" key="9">
    <source>
        <dbReference type="Proteomes" id="UP000791440"/>
    </source>
</evidence>
<keyword evidence="2 7" id="KW-0121">Carboxypeptidase</keyword>
<keyword evidence="6" id="KW-0325">Glycoprotein</keyword>
<sequence>MNFVSLYNVISDTTVMKNILAGLSILLWSILHTGYADTSGCKGCLILTPFIKNGSASEARKLSQIDDKNYYGIISHTGFITVKETYNSNLFFWFFPHQFGLAMVPWIIWLQGGPGFSSLVGLFDMFGPIKIEDGTVKLRNVTWASDYSLLFIDNPVGAGFSFTEDERGYVNNEDDVGEQLLEFIQQFLEMFPELRTAPLFITGESYGGKYVPAFGIQIQRHKTDRHPINLKGLAIGNGLIDPRSMMHYSDLVNVIGILDDSHIERLRVMEENVVKLIDEVRMVDAANKFNETIEFIKKNSGISVYNFNRNPSNGLPSFESYINRPDVRDVIHVGNASFNYNNQVVYKKMLPDIMNSTKPFIQELLEHYGVMSYSGQLDIIVAYSLSKHTYKLLEWSGRQEYERAPRKRLRRFINGTIVGYKKSGGNFTEVLVRNAGHMVPVDQPEVAKFIIDRFIDEYK</sequence>
<evidence type="ECO:0000256" key="7">
    <source>
        <dbReference type="RuleBase" id="RU361156"/>
    </source>
</evidence>
<reference evidence="8" key="2">
    <citation type="submission" date="2020-12" db="EMBL/GenBank/DDBJ databases">
        <authorList>
            <person name="Kanost M."/>
        </authorList>
    </citation>
    <scope>NUCLEOTIDE SEQUENCE</scope>
</reference>
<dbReference type="Pfam" id="PF00450">
    <property type="entry name" value="Peptidase_S10"/>
    <property type="match status" value="1"/>
</dbReference>
<gene>
    <name evidence="8" type="ORF">O3G_MSEX006583</name>
</gene>
<keyword evidence="9" id="KW-1185">Reference proteome</keyword>
<name>A0A922CLM0_MANSE</name>
<proteinExistence type="inferred from homology"/>
<dbReference type="EC" id="3.4.16.-" evidence="7"/>
<dbReference type="InterPro" id="IPR029058">
    <property type="entry name" value="AB_hydrolase_fold"/>
</dbReference>
<keyword evidence="3 7" id="KW-0645">Protease</keyword>
<dbReference type="Proteomes" id="UP000791440">
    <property type="component" value="Unassembled WGS sequence"/>
</dbReference>
<evidence type="ECO:0000256" key="1">
    <source>
        <dbReference type="ARBA" id="ARBA00009431"/>
    </source>
</evidence>
<dbReference type="PRINTS" id="PR00724">
    <property type="entry name" value="CRBOXYPTASEC"/>
</dbReference>
<dbReference type="InterPro" id="IPR033124">
    <property type="entry name" value="Ser_caboxypep_his_AS"/>
</dbReference>
<keyword evidence="5 7" id="KW-0378">Hydrolase</keyword>
<dbReference type="PROSITE" id="PS00560">
    <property type="entry name" value="CARBOXYPEPT_SER_HIS"/>
    <property type="match status" value="1"/>
</dbReference>
<dbReference type="OrthoDB" id="443318at2759"/>
<dbReference type="PANTHER" id="PTHR11802">
    <property type="entry name" value="SERINE PROTEASE FAMILY S10 SERINE CARBOXYPEPTIDASE"/>
    <property type="match status" value="1"/>
</dbReference>
<dbReference type="InterPro" id="IPR001563">
    <property type="entry name" value="Peptidase_S10"/>
</dbReference>
<dbReference type="InterPro" id="IPR018202">
    <property type="entry name" value="Ser_caboxypep_ser_AS"/>
</dbReference>
<dbReference type="PROSITE" id="PS00131">
    <property type="entry name" value="CARBOXYPEPT_SER_SER"/>
    <property type="match status" value="1"/>
</dbReference>
<evidence type="ECO:0000256" key="4">
    <source>
        <dbReference type="ARBA" id="ARBA00022729"/>
    </source>
</evidence>
<dbReference type="SUPFAM" id="SSF53474">
    <property type="entry name" value="alpha/beta-Hydrolases"/>
    <property type="match status" value="1"/>
</dbReference>
<comment type="similarity">
    <text evidence="1 7">Belongs to the peptidase S10 family.</text>
</comment>
<reference evidence="8" key="1">
    <citation type="journal article" date="2016" name="Insect Biochem. Mol. Biol.">
        <title>Multifaceted biological insights from a draft genome sequence of the tobacco hornworm moth, Manduca sexta.</title>
        <authorList>
            <person name="Kanost M.R."/>
            <person name="Arrese E.L."/>
            <person name="Cao X."/>
            <person name="Chen Y.R."/>
            <person name="Chellapilla S."/>
            <person name="Goldsmith M.R."/>
            <person name="Grosse-Wilde E."/>
            <person name="Heckel D.G."/>
            <person name="Herndon N."/>
            <person name="Jiang H."/>
            <person name="Papanicolaou A."/>
            <person name="Qu J."/>
            <person name="Soulages J.L."/>
            <person name="Vogel H."/>
            <person name="Walters J."/>
            <person name="Waterhouse R.M."/>
            <person name="Ahn S.J."/>
            <person name="Almeida F.C."/>
            <person name="An C."/>
            <person name="Aqrawi P."/>
            <person name="Bretschneider A."/>
            <person name="Bryant W.B."/>
            <person name="Bucks S."/>
            <person name="Chao H."/>
            <person name="Chevignon G."/>
            <person name="Christen J.M."/>
            <person name="Clarke D.F."/>
            <person name="Dittmer N.T."/>
            <person name="Ferguson L.C.F."/>
            <person name="Garavelou S."/>
            <person name="Gordon K.H.J."/>
            <person name="Gunaratna R.T."/>
            <person name="Han Y."/>
            <person name="Hauser F."/>
            <person name="He Y."/>
            <person name="Heidel-Fischer H."/>
            <person name="Hirsh A."/>
            <person name="Hu Y."/>
            <person name="Jiang H."/>
            <person name="Kalra D."/>
            <person name="Klinner C."/>
            <person name="Konig C."/>
            <person name="Kovar C."/>
            <person name="Kroll A.R."/>
            <person name="Kuwar S.S."/>
            <person name="Lee S.L."/>
            <person name="Lehman R."/>
            <person name="Li K."/>
            <person name="Li Z."/>
            <person name="Liang H."/>
            <person name="Lovelace S."/>
            <person name="Lu Z."/>
            <person name="Mansfield J.H."/>
            <person name="McCulloch K.J."/>
            <person name="Mathew T."/>
            <person name="Morton B."/>
            <person name="Muzny D.M."/>
            <person name="Neunemann D."/>
            <person name="Ongeri F."/>
            <person name="Pauchet Y."/>
            <person name="Pu L.L."/>
            <person name="Pyrousis I."/>
            <person name="Rao X.J."/>
            <person name="Redding A."/>
            <person name="Roesel C."/>
            <person name="Sanchez-Gracia A."/>
            <person name="Schaack S."/>
            <person name="Shukla A."/>
            <person name="Tetreau G."/>
            <person name="Wang Y."/>
            <person name="Xiong G.H."/>
            <person name="Traut W."/>
            <person name="Walsh T.K."/>
            <person name="Worley K.C."/>
            <person name="Wu D."/>
            <person name="Wu W."/>
            <person name="Wu Y.Q."/>
            <person name="Zhang X."/>
            <person name="Zou Z."/>
            <person name="Zucker H."/>
            <person name="Briscoe A.D."/>
            <person name="Burmester T."/>
            <person name="Clem R.J."/>
            <person name="Feyereisen R."/>
            <person name="Grimmelikhuijzen C.J.P."/>
            <person name="Hamodrakas S.J."/>
            <person name="Hansson B.S."/>
            <person name="Huguet E."/>
            <person name="Jermiin L.S."/>
            <person name="Lan Q."/>
            <person name="Lehman H.K."/>
            <person name="Lorenzen M."/>
            <person name="Merzendorfer H."/>
            <person name="Michalopoulos I."/>
            <person name="Morton D.B."/>
            <person name="Muthukrishnan S."/>
            <person name="Oakeshott J.G."/>
            <person name="Palmer W."/>
            <person name="Park Y."/>
            <person name="Passarelli A.L."/>
            <person name="Rozas J."/>
            <person name="Schwartz L.M."/>
            <person name="Smith W."/>
            <person name="Southgate A."/>
            <person name="Vilcinskas A."/>
            <person name="Vogt R."/>
            <person name="Wang P."/>
            <person name="Werren J."/>
            <person name="Yu X.Q."/>
            <person name="Zhou J.J."/>
            <person name="Brown S.J."/>
            <person name="Scherer S.E."/>
            <person name="Richards S."/>
            <person name="Blissard G.W."/>
        </authorList>
    </citation>
    <scope>NUCLEOTIDE SEQUENCE</scope>
</reference>
<accession>A0A922CLM0</accession>
<evidence type="ECO:0000256" key="5">
    <source>
        <dbReference type="ARBA" id="ARBA00022801"/>
    </source>
</evidence>
<evidence type="ECO:0000256" key="6">
    <source>
        <dbReference type="ARBA" id="ARBA00023180"/>
    </source>
</evidence>
<evidence type="ECO:0000313" key="8">
    <source>
        <dbReference type="EMBL" id="KAG6450424.1"/>
    </source>
</evidence>
<dbReference type="Gene3D" id="3.40.50.1820">
    <property type="entry name" value="alpha/beta hydrolase"/>
    <property type="match status" value="1"/>
</dbReference>
<comment type="caution">
    <text evidence="8">The sequence shown here is derived from an EMBL/GenBank/DDBJ whole genome shotgun (WGS) entry which is preliminary data.</text>
</comment>
<keyword evidence="4" id="KW-0732">Signal</keyword>
<dbReference type="GO" id="GO:0004185">
    <property type="term" value="F:serine-type carboxypeptidase activity"/>
    <property type="evidence" value="ECO:0007669"/>
    <property type="project" value="UniProtKB-UniRule"/>
</dbReference>
<evidence type="ECO:0000256" key="2">
    <source>
        <dbReference type="ARBA" id="ARBA00022645"/>
    </source>
</evidence>
<dbReference type="PANTHER" id="PTHR11802:SF472">
    <property type="entry name" value="SERINE CARBOXYPEPTIDASE CPVL-RELATED"/>
    <property type="match status" value="1"/>
</dbReference>
<dbReference type="AlphaFoldDB" id="A0A922CLM0"/>
<dbReference type="GO" id="GO:0006508">
    <property type="term" value="P:proteolysis"/>
    <property type="evidence" value="ECO:0007669"/>
    <property type="project" value="UniProtKB-KW"/>
</dbReference>